<proteinExistence type="predicted"/>
<evidence type="ECO:0000313" key="1">
    <source>
        <dbReference type="EMBL" id="KAB7704332.1"/>
    </source>
</evidence>
<protein>
    <recommendedName>
        <fullName evidence="3">Sigma factor G inhibitor Gin</fullName>
    </recommendedName>
</protein>
<dbReference type="RefSeq" id="WP_152154494.1">
    <property type="nucleotide sequence ID" value="NZ_WEIO01000015.1"/>
</dbReference>
<gene>
    <name evidence="1" type="ORF">F9802_18120</name>
</gene>
<evidence type="ECO:0000313" key="2">
    <source>
        <dbReference type="Proteomes" id="UP000429595"/>
    </source>
</evidence>
<dbReference type="EMBL" id="WEIO01000015">
    <property type="protein sequence ID" value="KAB7704332.1"/>
    <property type="molecule type" value="Genomic_DNA"/>
</dbReference>
<dbReference type="Proteomes" id="UP000429595">
    <property type="component" value="Unassembled WGS sequence"/>
</dbReference>
<keyword evidence="2" id="KW-1185">Reference proteome</keyword>
<reference evidence="1 2" key="1">
    <citation type="submission" date="2019-10" db="EMBL/GenBank/DDBJ databases">
        <title>Bacillus aerolatum sp. nov., isolated from bioaerosol of sport playgrounds.</title>
        <authorList>
            <person name="Chen P."/>
            <person name="Zhang G."/>
        </authorList>
    </citation>
    <scope>NUCLEOTIDE SEQUENCE [LARGE SCALE GENOMIC DNA]</scope>
    <source>
        <strain evidence="1 2">CX253</strain>
    </source>
</reference>
<sequence>MKDLFKGKTCMVCEEEKKEGMYVYTAFICWECEREIVQTEPEEERYADLVAKLRKIGKPSVFS</sequence>
<comment type="caution">
    <text evidence="1">The sequence shown here is derived from an EMBL/GenBank/DDBJ whole genome shotgun (WGS) entry which is preliminary data.</text>
</comment>
<accession>A0A6I1FB79</accession>
<name>A0A6I1FB79_9BACI</name>
<dbReference type="Pfam" id="PF10764">
    <property type="entry name" value="Gin"/>
    <property type="match status" value="1"/>
</dbReference>
<dbReference type="AlphaFoldDB" id="A0A6I1FB79"/>
<dbReference type="InterPro" id="IPR019700">
    <property type="entry name" value="Sigma-G_inhibitor_Gin"/>
</dbReference>
<evidence type="ECO:0008006" key="3">
    <source>
        <dbReference type="Google" id="ProtNLM"/>
    </source>
</evidence>
<organism evidence="1 2">
    <name type="scientific">Bacillus aerolatus</name>
    <dbReference type="NCBI Taxonomy" id="2653354"/>
    <lineage>
        <taxon>Bacteria</taxon>
        <taxon>Bacillati</taxon>
        <taxon>Bacillota</taxon>
        <taxon>Bacilli</taxon>
        <taxon>Bacillales</taxon>
        <taxon>Bacillaceae</taxon>
        <taxon>Bacillus</taxon>
    </lineage>
</organism>